<evidence type="ECO:0000313" key="2">
    <source>
        <dbReference type="EMBL" id="KAF1952947.1"/>
    </source>
</evidence>
<name>A0A6A5TVI0_9PLEO</name>
<feature type="compositionally biased region" description="Low complexity" evidence="1">
    <location>
        <begin position="408"/>
        <end position="417"/>
    </location>
</feature>
<sequence length="505" mass="54497">MASPQDLTIGMHDMASLESGFRPRTTDHLYCGCVFDNEPSATATEPAPARETDTRASNEGPQSFRQIAPDPNRLPLPLFQEPHNDHVNPLFPIPPPHFASNTPQASAMGRSDRHTGICITMDEQIAREFGIPLYPRDVLVLKRINGEAVMVDPALGIDGEVNELAVGIRSHISSLEYGIADPLMPGFTEDNFQTAVSNGWPSGIVAPETVIFHTQEAQGWSYDNAGDLLALSGSTNTDNGQPSVGGSLSAPLFSEPPVGLGNLTGGTRSDGVFGDYEHHVIEQQSLAQPLIPSYDLFSGSPLRPDEELLDVEDTGDPGGSNELPTTFSQPLSPISTWVREQTMEEFRRQNAEYRNARLPSSVLQPSPLRESVERDEEMPTQSSESRNPSPCSSTDPLDSTNPNREPDSSASSVSATANTIQAAWEGSVSGEISGTRTYSGTTEVTGAPEEHGFTDALAYAFPDLGTANAFDAVVMNSRDPIEFVQEWDQIMQGLGIPLSNNWGNM</sequence>
<protein>
    <submittedName>
        <fullName evidence="2">Uncharacterized protein</fullName>
    </submittedName>
</protein>
<accession>A0A6A5TVI0</accession>
<organism evidence="2 3">
    <name type="scientific">Byssothecium circinans</name>
    <dbReference type="NCBI Taxonomy" id="147558"/>
    <lineage>
        <taxon>Eukaryota</taxon>
        <taxon>Fungi</taxon>
        <taxon>Dikarya</taxon>
        <taxon>Ascomycota</taxon>
        <taxon>Pezizomycotina</taxon>
        <taxon>Dothideomycetes</taxon>
        <taxon>Pleosporomycetidae</taxon>
        <taxon>Pleosporales</taxon>
        <taxon>Massarineae</taxon>
        <taxon>Massarinaceae</taxon>
        <taxon>Byssothecium</taxon>
    </lineage>
</organism>
<evidence type="ECO:0000313" key="3">
    <source>
        <dbReference type="Proteomes" id="UP000800035"/>
    </source>
</evidence>
<feature type="region of interest" description="Disordered" evidence="1">
    <location>
        <begin position="356"/>
        <end position="417"/>
    </location>
</feature>
<feature type="region of interest" description="Disordered" evidence="1">
    <location>
        <begin position="40"/>
        <end position="72"/>
    </location>
</feature>
<dbReference type="AlphaFoldDB" id="A0A6A5TVI0"/>
<reference evidence="2" key="1">
    <citation type="journal article" date="2020" name="Stud. Mycol.">
        <title>101 Dothideomycetes genomes: a test case for predicting lifestyles and emergence of pathogens.</title>
        <authorList>
            <person name="Haridas S."/>
            <person name="Albert R."/>
            <person name="Binder M."/>
            <person name="Bloem J."/>
            <person name="Labutti K."/>
            <person name="Salamov A."/>
            <person name="Andreopoulos B."/>
            <person name="Baker S."/>
            <person name="Barry K."/>
            <person name="Bills G."/>
            <person name="Bluhm B."/>
            <person name="Cannon C."/>
            <person name="Castanera R."/>
            <person name="Culley D."/>
            <person name="Daum C."/>
            <person name="Ezra D."/>
            <person name="Gonzalez J."/>
            <person name="Henrissat B."/>
            <person name="Kuo A."/>
            <person name="Liang C."/>
            <person name="Lipzen A."/>
            <person name="Lutzoni F."/>
            <person name="Magnuson J."/>
            <person name="Mondo S."/>
            <person name="Nolan M."/>
            <person name="Ohm R."/>
            <person name="Pangilinan J."/>
            <person name="Park H.-J."/>
            <person name="Ramirez L."/>
            <person name="Alfaro M."/>
            <person name="Sun H."/>
            <person name="Tritt A."/>
            <person name="Yoshinaga Y."/>
            <person name="Zwiers L.-H."/>
            <person name="Turgeon B."/>
            <person name="Goodwin S."/>
            <person name="Spatafora J."/>
            <person name="Crous P."/>
            <person name="Grigoriev I."/>
        </authorList>
    </citation>
    <scope>NUCLEOTIDE SEQUENCE</scope>
    <source>
        <strain evidence="2">CBS 675.92</strain>
    </source>
</reference>
<dbReference type="Proteomes" id="UP000800035">
    <property type="component" value="Unassembled WGS sequence"/>
</dbReference>
<gene>
    <name evidence="2" type="ORF">CC80DRAFT_507691</name>
</gene>
<dbReference type="EMBL" id="ML977007">
    <property type="protein sequence ID" value="KAF1952947.1"/>
    <property type="molecule type" value="Genomic_DNA"/>
</dbReference>
<keyword evidence="3" id="KW-1185">Reference proteome</keyword>
<feature type="compositionally biased region" description="Polar residues" evidence="1">
    <location>
        <begin position="322"/>
        <end position="335"/>
    </location>
</feature>
<feature type="region of interest" description="Disordered" evidence="1">
    <location>
        <begin position="297"/>
        <end position="335"/>
    </location>
</feature>
<evidence type="ECO:0000256" key="1">
    <source>
        <dbReference type="SAM" id="MobiDB-lite"/>
    </source>
</evidence>
<feature type="compositionally biased region" description="Polar residues" evidence="1">
    <location>
        <begin position="394"/>
        <end position="403"/>
    </location>
</feature>
<proteinExistence type="predicted"/>
<feature type="compositionally biased region" description="Low complexity" evidence="1">
    <location>
        <begin position="382"/>
        <end position="393"/>
    </location>
</feature>